<dbReference type="InterPro" id="IPR036388">
    <property type="entry name" value="WH-like_DNA-bd_sf"/>
</dbReference>
<dbReference type="PANTHER" id="PTHR30427:SF1">
    <property type="entry name" value="TRANSCRIPTIONAL ACTIVATOR PROTEIN LYSR"/>
    <property type="match status" value="1"/>
</dbReference>
<evidence type="ECO:0000313" key="7">
    <source>
        <dbReference type="Proteomes" id="UP000219331"/>
    </source>
</evidence>
<reference evidence="6 7" key="1">
    <citation type="submission" date="2017-08" db="EMBL/GenBank/DDBJ databases">
        <authorList>
            <person name="de Groot N.N."/>
        </authorList>
    </citation>
    <scope>NUCLEOTIDE SEQUENCE [LARGE SCALE GENOMIC DNA]</scope>
    <source>
        <strain evidence="6 7">USBA 352</strain>
    </source>
</reference>
<feature type="domain" description="HTH lysR-type" evidence="5">
    <location>
        <begin position="5"/>
        <end position="62"/>
    </location>
</feature>
<evidence type="ECO:0000256" key="2">
    <source>
        <dbReference type="ARBA" id="ARBA00023015"/>
    </source>
</evidence>
<proteinExistence type="inferred from homology"/>
<protein>
    <submittedName>
        <fullName evidence="6">Transcriptional regulator, LysR family</fullName>
    </submittedName>
</protein>
<evidence type="ECO:0000256" key="1">
    <source>
        <dbReference type="ARBA" id="ARBA00009437"/>
    </source>
</evidence>
<organism evidence="6 7">
    <name type="scientific">Stappia indica</name>
    <dbReference type="NCBI Taxonomy" id="538381"/>
    <lineage>
        <taxon>Bacteria</taxon>
        <taxon>Pseudomonadati</taxon>
        <taxon>Pseudomonadota</taxon>
        <taxon>Alphaproteobacteria</taxon>
        <taxon>Hyphomicrobiales</taxon>
        <taxon>Stappiaceae</taxon>
        <taxon>Stappia</taxon>
    </lineage>
</organism>
<dbReference type="Gene3D" id="1.10.10.10">
    <property type="entry name" value="Winged helix-like DNA-binding domain superfamily/Winged helix DNA-binding domain"/>
    <property type="match status" value="1"/>
</dbReference>
<dbReference type="Gene3D" id="3.40.190.290">
    <property type="match status" value="1"/>
</dbReference>
<dbReference type="AlphaFoldDB" id="A0A285T5W1"/>
<dbReference type="GO" id="GO:0043565">
    <property type="term" value="F:sequence-specific DNA binding"/>
    <property type="evidence" value="ECO:0007669"/>
    <property type="project" value="TreeGrafter"/>
</dbReference>
<dbReference type="Pfam" id="PF03466">
    <property type="entry name" value="LysR_substrate"/>
    <property type="match status" value="1"/>
</dbReference>
<dbReference type="SUPFAM" id="SSF53850">
    <property type="entry name" value="Periplasmic binding protein-like II"/>
    <property type="match status" value="1"/>
</dbReference>
<evidence type="ECO:0000256" key="4">
    <source>
        <dbReference type="ARBA" id="ARBA00023163"/>
    </source>
</evidence>
<dbReference type="InterPro" id="IPR005119">
    <property type="entry name" value="LysR_subst-bd"/>
</dbReference>
<dbReference type="GO" id="GO:0010628">
    <property type="term" value="P:positive regulation of gene expression"/>
    <property type="evidence" value="ECO:0007669"/>
    <property type="project" value="TreeGrafter"/>
</dbReference>
<dbReference type="PANTHER" id="PTHR30427">
    <property type="entry name" value="TRANSCRIPTIONAL ACTIVATOR PROTEIN LYSR"/>
    <property type="match status" value="1"/>
</dbReference>
<dbReference type="Pfam" id="PF00126">
    <property type="entry name" value="HTH_1"/>
    <property type="match status" value="1"/>
</dbReference>
<evidence type="ECO:0000313" key="6">
    <source>
        <dbReference type="EMBL" id="SOC14867.1"/>
    </source>
</evidence>
<keyword evidence="2" id="KW-0805">Transcription regulation</keyword>
<dbReference type="SUPFAM" id="SSF46785">
    <property type="entry name" value="Winged helix' DNA-binding domain"/>
    <property type="match status" value="1"/>
</dbReference>
<dbReference type="InterPro" id="IPR036390">
    <property type="entry name" value="WH_DNA-bd_sf"/>
</dbReference>
<dbReference type="RefSeq" id="WP_067339264.1">
    <property type="nucleotide sequence ID" value="NZ_MBQF01000005.1"/>
</dbReference>
<evidence type="ECO:0000256" key="3">
    <source>
        <dbReference type="ARBA" id="ARBA00023125"/>
    </source>
</evidence>
<dbReference type="GO" id="GO:0003700">
    <property type="term" value="F:DNA-binding transcription factor activity"/>
    <property type="evidence" value="ECO:0007669"/>
    <property type="project" value="InterPro"/>
</dbReference>
<dbReference type="STRING" id="538381.GCA_001696535_02863"/>
<keyword evidence="7" id="KW-1185">Reference proteome</keyword>
<dbReference type="EMBL" id="OBML01000008">
    <property type="protein sequence ID" value="SOC14867.1"/>
    <property type="molecule type" value="Genomic_DNA"/>
</dbReference>
<comment type="similarity">
    <text evidence="1">Belongs to the LysR transcriptional regulatory family.</text>
</comment>
<accession>A0A285T5W1</accession>
<gene>
    <name evidence="6" type="ORF">SAMN05421512_10819</name>
</gene>
<name>A0A285T5W1_9HYPH</name>
<dbReference type="InterPro" id="IPR000847">
    <property type="entry name" value="LysR_HTH_N"/>
</dbReference>
<dbReference type="OrthoDB" id="9803735at2"/>
<sequence length="301" mass="33304">MVSSISQRSLEAFRCVMRAGTVSAAADEMAISQPAVSRLIRDLEERLQLPLFSRRGGRVVATREAHELWTEVERSFVGLGQIERAATQIRQGYRATLTIAAAPAIAQSALPGVIAMLSQERAEFRAEFLSMTTLPVVRQVALRQCQIGFGIPTRHKHEVDVVGSGSVPFRFIGPPGHPLGERDIVREEDLSGVDFVGFVDSTMSGRAFDRVFAKMRRPPVQKMKSYLSHIVSALVMRGLGVGIVDAFTARDHLRMGGVMRPVEIPDRFEYSIIKPHGDKLSPEALALVDGFERYVRGYQDD</sequence>
<dbReference type="Proteomes" id="UP000219331">
    <property type="component" value="Unassembled WGS sequence"/>
</dbReference>
<keyword evidence="3" id="KW-0238">DNA-binding</keyword>
<dbReference type="PRINTS" id="PR00039">
    <property type="entry name" value="HTHLYSR"/>
</dbReference>
<keyword evidence="4" id="KW-0804">Transcription</keyword>
<evidence type="ECO:0000259" key="5">
    <source>
        <dbReference type="PROSITE" id="PS50931"/>
    </source>
</evidence>
<dbReference type="PROSITE" id="PS50931">
    <property type="entry name" value="HTH_LYSR"/>
    <property type="match status" value="1"/>
</dbReference>